<name>A0A0V1A3M3_9BILA</name>
<accession>A0A0V1A3M3</accession>
<dbReference type="EMBL" id="JYDQ01000040">
    <property type="protein sequence ID" value="KRY19034.1"/>
    <property type="molecule type" value="Genomic_DNA"/>
</dbReference>
<gene>
    <name evidence="1" type="ORF">T12_11085</name>
</gene>
<dbReference type="AlphaFoldDB" id="A0A0V1A3M3"/>
<organism evidence="1 2">
    <name type="scientific">Trichinella patagoniensis</name>
    <dbReference type="NCBI Taxonomy" id="990121"/>
    <lineage>
        <taxon>Eukaryota</taxon>
        <taxon>Metazoa</taxon>
        <taxon>Ecdysozoa</taxon>
        <taxon>Nematoda</taxon>
        <taxon>Enoplea</taxon>
        <taxon>Dorylaimia</taxon>
        <taxon>Trichinellida</taxon>
        <taxon>Trichinellidae</taxon>
        <taxon>Trichinella</taxon>
    </lineage>
</organism>
<dbReference type="Proteomes" id="UP000054783">
    <property type="component" value="Unassembled WGS sequence"/>
</dbReference>
<keyword evidence="2" id="KW-1185">Reference proteome</keyword>
<protein>
    <submittedName>
        <fullName evidence="1">Uncharacterized protein</fullName>
    </submittedName>
</protein>
<dbReference type="OrthoDB" id="5915365at2759"/>
<comment type="caution">
    <text evidence="1">The sequence shown here is derived from an EMBL/GenBank/DDBJ whole genome shotgun (WGS) entry which is preliminary data.</text>
</comment>
<reference evidence="1 2" key="1">
    <citation type="submission" date="2015-01" db="EMBL/GenBank/DDBJ databases">
        <title>Evolution of Trichinella species and genotypes.</title>
        <authorList>
            <person name="Korhonen P.K."/>
            <person name="Edoardo P."/>
            <person name="Giuseppe L.R."/>
            <person name="Gasser R.B."/>
        </authorList>
    </citation>
    <scope>NUCLEOTIDE SEQUENCE [LARGE SCALE GENOMIC DNA]</scope>
    <source>
        <strain evidence="1">ISS2496</strain>
    </source>
</reference>
<evidence type="ECO:0000313" key="1">
    <source>
        <dbReference type="EMBL" id="KRY19034.1"/>
    </source>
</evidence>
<evidence type="ECO:0000313" key="2">
    <source>
        <dbReference type="Proteomes" id="UP000054783"/>
    </source>
</evidence>
<proteinExistence type="predicted"/>
<sequence>MGRYLEQARSLLPPSFNKQRQERSHYLYPCPLPHSPPHKKLVPCSLPASVRKARAMLVAACFSSPVVSPGLRLLLECRSTASAGRSVLPAAPFLLPPSLTGTCSNPASSGLGTYCPSRPHVWPLWGVASTPDRQARLQVRRLSGLFKPFGVVVPGRLSFGPPCTPAPNLCAGAARTPLRTSLVHPSALRTSAPLTKCLNAKFNFAPCLVRLEKEEV</sequence>